<dbReference type="RefSeq" id="WP_203814485.1">
    <property type="nucleotide sequence ID" value="NZ_BOMY01000063.1"/>
</dbReference>
<dbReference type="EMBL" id="BOMY01000063">
    <property type="protein sequence ID" value="GIF26682.1"/>
    <property type="molecule type" value="Genomic_DNA"/>
</dbReference>
<dbReference type="Proteomes" id="UP000623608">
    <property type="component" value="Unassembled WGS sequence"/>
</dbReference>
<protein>
    <submittedName>
        <fullName evidence="1">Uncharacterized protein</fullName>
    </submittedName>
</protein>
<accession>A0A919P0I9</accession>
<comment type="caution">
    <text evidence="1">The sequence shown here is derived from an EMBL/GenBank/DDBJ whole genome shotgun (WGS) entry which is preliminary data.</text>
</comment>
<reference evidence="1" key="1">
    <citation type="submission" date="2021-01" db="EMBL/GenBank/DDBJ databases">
        <title>Whole genome shotgun sequence of Actinoplanes tereljensis NBRC 105297.</title>
        <authorList>
            <person name="Komaki H."/>
            <person name="Tamura T."/>
        </authorList>
    </citation>
    <scope>NUCLEOTIDE SEQUENCE</scope>
    <source>
        <strain evidence="1">NBRC 105297</strain>
    </source>
</reference>
<keyword evidence="2" id="KW-1185">Reference proteome</keyword>
<proteinExistence type="predicted"/>
<name>A0A919P0I9_9ACTN</name>
<evidence type="ECO:0000313" key="1">
    <source>
        <dbReference type="EMBL" id="GIF26682.1"/>
    </source>
</evidence>
<gene>
    <name evidence="1" type="ORF">Ate02nite_94120</name>
</gene>
<dbReference type="AlphaFoldDB" id="A0A919P0I9"/>
<evidence type="ECO:0000313" key="2">
    <source>
        <dbReference type="Proteomes" id="UP000623608"/>
    </source>
</evidence>
<sequence length="129" mass="13629">MASSISPATIGTLLDHAAIEKATGEQGAVTSMIQFLQNELADQPADLAIVESALREQSPAASSRLADLLNRHARNDRGFEAEFQARWAHIQAAANERTGVANSVIGDVSGPVVQARDVFGGISFRDSAQ</sequence>
<organism evidence="1 2">
    <name type="scientific">Paractinoplanes tereljensis</name>
    <dbReference type="NCBI Taxonomy" id="571912"/>
    <lineage>
        <taxon>Bacteria</taxon>
        <taxon>Bacillati</taxon>
        <taxon>Actinomycetota</taxon>
        <taxon>Actinomycetes</taxon>
        <taxon>Micromonosporales</taxon>
        <taxon>Micromonosporaceae</taxon>
        <taxon>Paractinoplanes</taxon>
    </lineage>
</organism>